<protein>
    <recommendedName>
        <fullName evidence="4">BZIP domain-containing protein</fullName>
    </recommendedName>
</protein>
<gene>
    <name evidence="2" type="ORF">PENTCL1PPCAC_26248</name>
</gene>
<evidence type="ECO:0000256" key="1">
    <source>
        <dbReference type="SAM" id="MobiDB-lite"/>
    </source>
</evidence>
<feature type="compositionally biased region" description="Basic residues" evidence="1">
    <location>
        <begin position="82"/>
        <end position="92"/>
    </location>
</feature>
<comment type="caution">
    <text evidence="2">The sequence shown here is derived from an EMBL/GenBank/DDBJ whole genome shotgun (WGS) entry which is preliminary data.</text>
</comment>
<proteinExistence type="predicted"/>
<dbReference type="EMBL" id="BTSX01000006">
    <property type="protein sequence ID" value="GMT04074.1"/>
    <property type="molecule type" value="Genomic_DNA"/>
</dbReference>
<evidence type="ECO:0008006" key="4">
    <source>
        <dbReference type="Google" id="ProtNLM"/>
    </source>
</evidence>
<reference evidence="2" key="1">
    <citation type="submission" date="2023-10" db="EMBL/GenBank/DDBJ databases">
        <title>Genome assembly of Pristionchus species.</title>
        <authorList>
            <person name="Yoshida K."/>
            <person name="Sommer R.J."/>
        </authorList>
    </citation>
    <scope>NUCLEOTIDE SEQUENCE</scope>
    <source>
        <strain evidence="2">RS0144</strain>
    </source>
</reference>
<dbReference type="Proteomes" id="UP001432027">
    <property type="component" value="Unassembled WGS sequence"/>
</dbReference>
<feature type="non-terminal residue" evidence="2">
    <location>
        <position position="1"/>
    </location>
</feature>
<evidence type="ECO:0000313" key="2">
    <source>
        <dbReference type="EMBL" id="GMT04074.1"/>
    </source>
</evidence>
<organism evidence="2 3">
    <name type="scientific">Pristionchus entomophagus</name>
    <dbReference type="NCBI Taxonomy" id="358040"/>
    <lineage>
        <taxon>Eukaryota</taxon>
        <taxon>Metazoa</taxon>
        <taxon>Ecdysozoa</taxon>
        <taxon>Nematoda</taxon>
        <taxon>Chromadorea</taxon>
        <taxon>Rhabditida</taxon>
        <taxon>Rhabditina</taxon>
        <taxon>Diplogasteromorpha</taxon>
        <taxon>Diplogasteroidea</taxon>
        <taxon>Neodiplogasteridae</taxon>
        <taxon>Pristionchus</taxon>
    </lineage>
</organism>
<dbReference type="AlphaFoldDB" id="A0AAV5UDJ0"/>
<accession>A0AAV5UDJ0</accession>
<name>A0AAV5UDJ0_9BILA</name>
<keyword evidence="3" id="KW-1185">Reference proteome</keyword>
<sequence length="114" mass="13075">PTVPYYRTPPIPSTVPLYSADFAAGDFDESLIVDEMKKLCNEDNDFDGEPRPFPVKTDTSEPSVDDYKKMIASDSYWSSKLRAQRRMGKRRNPLSSSEKSRVRRILMDESSFSQ</sequence>
<evidence type="ECO:0000313" key="3">
    <source>
        <dbReference type="Proteomes" id="UP001432027"/>
    </source>
</evidence>
<feature type="region of interest" description="Disordered" evidence="1">
    <location>
        <begin position="43"/>
        <end position="63"/>
    </location>
</feature>
<feature type="region of interest" description="Disordered" evidence="1">
    <location>
        <begin position="82"/>
        <end position="114"/>
    </location>
</feature>